<dbReference type="PROSITE" id="PS51257">
    <property type="entry name" value="PROKAR_LIPOPROTEIN"/>
    <property type="match status" value="1"/>
</dbReference>
<evidence type="ECO:0000313" key="3">
    <source>
        <dbReference type="EMBL" id="MEZ8055881.1"/>
    </source>
</evidence>
<comment type="caution">
    <text evidence="3">The sequence shown here is derived from an EMBL/GenBank/DDBJ whole genome shotgun (WGS) entry which is preliminary data.</text>
</comment>
<reference evidence="3 4" key="1">
    <citation type="submission" date="2024-06" db="EMBL/GenBank/DDBJ databases">
        <authorList>
            <person name="Steensen K."/>
            <person name="Seneca J."/>
            <person name="Bartlau N."/>
            <person name="Yu A.X."/>
            <person name="Polz M.F."/>
        </authorList>
    </citation>
    <scope>NUCLEOTIDE SEQUENCE [LARGE SCALE GENOMIC DNA]</scope>
    <source>
        <strain evidence="3 4">1F9</strain>
    </source>
</reference>
<name>A0ABV4KWB6_9VIBR</name>
<feature type="signal peptide" evidence="2">
    <location>
        <begin position="1"/>
        <end position="17"/>
    </location>
</feature>
<evidence type="ECO:0000313" key="4">
    <source>
        <dbReference type="Proteomes" id="UP001569175"/>
    </source>
</evidence>
<dbReference type="EMBL" id="JBGOOL010000109">
    <property type="protein sequence ID" value="MEZ8055881.1"/>
    <property type="molecule type" value="Genomic_DNA"/>
</dbReference>
<sequence>MKKIVGLILLASLTACGGGGGGGGATKGGSSSGTGSSGGSTGGSTAVSTQALERSVLKLSVGDVQKLSSVVFSSASITGFEAPSQSK</sequence>
<accession>A0ABV4KWB6</accession>
<evidence type="ECO:0000256" key="1">
    <source>
        <dbReference type="SAM" id="MobiDB-lite"/>
    </source>
</evidence>
<proteinExistence type="predicted"/>
<feature type="region of interest" description="Disordered" evidence="1">
    <location>
        <begin position="20"/>
        <end position="46"/>
    </location>
</feature>
<keyword evidence="4" id="KW-1185">Reference proteome</keyword>
<feature type="chain" id="PRO_5046357985" evidence="2">
    <location>
        <begin position="18"/>
        <end position="87"/>
    </location>
</feature>
<dbReference type="Proteomes" id="UP001569175">
    <property type="component" value="Unassembled WGS sequence"/>
</dbReference>
<keyword evidence="2" id="KW-0732">Signal</keyword>
<organism evidence="3 4">
    <name type="scientific">Vibrio atlanticus</name>
    <dbReference type="NCBI Taxonomy" id="693153"/>
    <lineage>
        <taxon>Bacteria</taxon>
        <taxon>Pseudomonadati</taxon>
        <taxon>Pseudomonadota</taxon>
        <taxon>Gammaproteobacteria</taxon>
        <taxon>Vibrionales</taxon>
        <taxon>Vibrionaceae</taxon>
        <taxon>Vibrio</taxon>
    </lineage>
</organism>
<evidence type="ECO:0000256" key="2">
    <source>
        <dbReference type="SAM" id="SignalP"/>
    </source>
</evidence>
<feature type="compositionally biased region" description="Gly residues" evidence="1">
    <location>
        <begin position="20"/>
        <end position="42"/>
    </location>
</feature>
<dbReference type="RefSeq" id="WP_371708553.1">
    <property type="nucleotide sequence ID" value="NZ_JBGOOL010000109.1"/>
</dbReference>
<protein>
    <submittedName>
        <fullName evidence="3">Uncharacterized protein</fullName>
    </submittedName>
</protein>
<gene>
    <name evidence="3" type="ORF">ACED57_22500</name>
</gene>